<name>A0ABX8S716_9ACTN</name>
<reference evidence="2" key="1">
    <citation type="submission" date="2021-07" db="EMBL/GenBank/DDBJ databases">
        <title>Candidatus Kaistella beijingensis sp. nov. isolated from a municipal wastewater treatment plant is involved in sludge foaming.</title>
        <authorList>
            <person name="Song Y."/>
            <person name="Liu S.-J."/>
        </authorList>
    </citation>
    <scope>NUCLEOTIDE SEQUENCE</scope>
    <source>
        <strain evidence="2">DSM 43998</strain>
    </source>
</reference>
<dbReference type="RefSeq" id="WP_066469648.1">
    <property type="nucleotide sequence ID" value="NZ_CBCRUZ010000005.1"/>
</dbReference>
<dbReference type="InterPro" id="IPR000073">
    <property type="entry name" value="AB_hydrolase_1"/>
</dbReference>
<proteinExistence type="predicted"/>
<evidence type="ECO:0000313" key="3">
    <source>
        <dbReference type="Proteomes" id="UP000887023"/>
    </source>
</evidence>
<keyword evidence="2" id="KW-0378">Hydrolase</keyword>
<dbReference type="Gene3D" id="3.40.50.1820">
    <property type="entry name" value="alpha/beta hydrolase"/>
    <property type="match status" value="1"/>
</dbReference>
<keyword evidence="3" id="KW-1185">Reference proteome</keyword>
<dbReference type="GO" id="GO:0016787">
    <property type="term" value="F:hydrolase activity"/>
    <property type="evidence" value="ECO:0007669"/>
    <property type="project" value="UniProtKB-KW"/>
</dbReference>
<dbReference type="SUPFAM" id="SSF53474">
    <property type="entry name" value="alpha/beta-Hydrolases"/>
    <property type="match status" value="1"/>
</dbReference>
<evidence type="ECO:0000313" key="2">
    <source>
        <dbReference type="EMBL" id="QXQ13629.1"/>
    </source>
</evidence>
<feature type="domain" description="AB hydrolase-1" evidence="1">
    <location>
        <begin position="12"/>
        <end position="234"/>
    </location>
</feature>
<dbReference type="Proteomes" id="UP000887023">
    <property type="component" value="Chromosome"/>
</dbReference>
<dbReference type="InterPro" id="IPR029058">
    <property type="entry name" value="AB_hydrolase_fold"/>
</dbReference>
<accession>A0ABX8S716</accession>
<protein>
    <submittedName>
        <fullName evidence="2">Alpha/beta hydrolase</fullName>
    </submittedName>
</protein>
<dbReference type="PANTHER" id="PTHR43194:SF2">
    <property type="entry name" value="PEROXISOMAL MEMBRANE PROTEIN LPX1"/>
    <property type="match status" value="1"/>
</dbReference>
<dbReference type="EMBL" id="CP079105">
    <property type="protein sequence ID" value="QXQ13629.1"/>
    <property type="molecule type" value="Genomic_DNA"/>
</dbReference>
<dbReference type="Pfam" id="PF12697">
    <property type="entry name" value="Abhydrolase_6"/>
    <property type="match status" value="1"/>
</dbReference>
<dbReference type="InterPro" id="IPR050228">
    <property type="entry name" value="Carboxylesterase_BioH"/>
</dbReference>
<organism evidence="2 3">
    <name type="scientific">Skermania pinensis</name>
    <dbReference type="NCBI Taxonomy" id="39122"/>
    <lineage>
        <taxon>Bacteria</taxon>
        <taxon>Bacillati</taxon>
        <taxon>Actinomycetota</taxon>
        <taxon>Actinomycetes</taxon>
        <taxon>Mycobacteriales</taxon>
        <taxon>Gordoniaceae</taxon>
        <taxon>Skermania</taxon>
    </lineage>
</organism>
<sequence>MLHDEGGSGRPVVLLHGLMGSAATWSAHVGWFRRYGHVYTFDAAGHGRPAPARPITEEFVADLAAALAPLTEPAVVIGHSMGALHGWMFAAAYPSRVSGLVVEDMAPDFGGRTADDWAATIAGWPRFATAADVLDFFGPIAGPYFLAALRPTADGYRLHGPLATFVAIAAEWGTRDFWPQWAAVRCPALLIEAEHTVTPTGQMQRMAARPATDYVRVVGAGHLVHDERPAEYRAAVGAFLDRLGRRSSSRSRIPGADQQ</sequence>
<dbReference type="PANTHER" id="PTHR43194">
    <property type="entry name" value="HYDROLASE ALPHA/BETA FOLD FAMILY"/>
    <property type="match status" value="1"/>
</dbReference>
<evidence type="ECO:0000259" key="1">
    <source>
        <dbReference type="Pfam" id="PF12697"/>
    </source>
</evidence>
<gene>
    <name evidence="2" type="ORF">KV203_17775</name>
</gene>